<feature type="binding site" evidence="6">
    <location>
        <begin position="32"/>
        <end position="39"/>
    </location>
    <ligand>
        <name>ATP</name>
        <dbReference type="ChEBI" id="CHEBI:30616"/>
    </ligand>
</feature>
<dbReference type="Gene3D" id="3.30.70.1620">
    <property type="match status" value="1"/>
</dbReference>
<keyword evidence="9" id="KW-1185">Reference proteome</keyword>
<evidence type="ECO:0000256" key="3">
    <source>
        <dbReference type="ARBA" id="ARBA00022840"/>
    </source>
</evidence>
<comment type="similarity">
    <text evidence="6">Belongs to the SMC family.</text>
</comment>
<protein>
    <recommendedName>
        <fullName evidence="6">Chromosome partition protein Smc</fullName>
    </recommendedName>
</protein>
<evidence type="ECO:0000259" key="7">
    <source>
        <dbReference type="SMART" id="SM00968"/>
    </source>
</evidence>
<feature type="coiled-coil region" evidence="6">
    <location>
        <begin position="883"/>
        <end position="920"/>
    </location>
</feature>
<accession>A0ABU0ATL8</accession>
<dbReference type="NCBIfam" id="TIGR02168">
    <property type="entry name" value="SMC_prok_B"/>
    <property type="match status" value="1"/>
</dbReference>
<dbReference type="SMART" id="SM00968">
    <property type="entry name" value="SMC_hinge"/>
    <property type="match status" value="1"/>
</dbReference>
<proteinExistence type="inferred from homology"/>
<feature type="coiled-coil region" evidence="6">
    <location>
        <begin position="683"/>
        <end position="801"/>
    </location>
</feature>
<feature type="coiled-coil region" evidence="6">
    <location>
        <begin position="234"/>
        <end position="261"/>
    </location>
</feature>
<evidence type="ECO:0000256" key="1">
    <source>
        <dbReference type="ARBA" id="ARBA00022490"/>
    </source>
</evidence>
<evidence type="ECO:0000256" key="4">
    <source>
        <dbReference type="ARBA" id="ARBA00023054"/>
    </source>
</evidence>
<reference evidence="8 9" key="1">
    <citation type="submission" date="2023-07" db="EMBL/GenBank/DDBJ databases">
        <title>Genomic Encyclopedia of Type Strains, Phase IV (KMG-IV): sequencing the most valuable type-strain genomes for metagenomic binning, comparative biology and taxonomic classification.</title>
        <authorList>
            <person name="Goeker M."/>
        </authorList>
    </citation>
    <scope>NUCLEOTIDE SEQUENCE [LARGE SCALE GENOMIC DNA]</scope>
    <source>
        <strain evidence="8 9">DSM 22616</strain>
    </source>
</reference>
<dbReference type="InterPro" id="IPR003395">
    <property type="entry name" value="RecF/RecN/SMC_N"/>
</dbReference>
<dbReference type="Pfam" id="PF06470">
    <property type="entry name" value="SMC_hinge"/>
    <property type="match status" value="1"/>
</dbReference>
<dbReference type="PIRSF" id="PIRSF005719">
    <property type="entry name" value="SMC"/>
    <property type="match status" value="1"/>
</dbReference>
<dbReference type="PANTHER" id="PTHR43977">
    <property type="entry name" value="STRUCTURAL MAINTENANCE OF CHROMOSOMES PROTEIN 3"/>
    <property type="match status" value="1"/>
</dbReference>
<dbReference type="SUPFAM" id="SSF75553">
    <property type="entry name" value="Smc hinge domain"/>
    <property type="match status" value="1"/>
</dbReference>
<gene>
    <name evidence="6" type="primary">smc</name>
    <name evidence="8" type="ORF">J2S72_000112</name>
</gene>
<feature type="coiled-coil region" evidence="6">
    <location>
        <begin position="167"/>
        <end position="194"/>
    </location>
</feature>
<name>A0ABU0ATL8_9FIRM</name>
<comment type="domain">
    <text evidence="6">Contains large globular domains required for ATP hydrolysis at each terminus and a third globular domain forming a flexible hinge near the middle of the molecule. These domains are separated by coiled-coil structures.</text>
</comment>
<dbReference type="InterPro" id="IPR027417">
    <property type="entry name" value="P-loop_NTPase"/>
</dbReference>
<comment type="caution">
    <text evidence="8">The sequence shown here is derived from an EMBL/GenBank/DDBJ whole genome shotgun (WGS) entry which is preliminary data.</text>
</comment>
<keyword evidence="2 6" id="KW-0547">Nucleotide-binding</keyword>
<comment type="function">
    <text evidence="6">Required for chromosome condensation and partitioning.</text>
</comment>
<organism evidence="8 9">
    <name type="scientific">Peptoniphilus koenoeneniae</name>
    <dbReference type="NCBI Taxonomy" id="507751"/>
    <lineage>
        <taxon>Bacteria</taxon>
        <taxon>Bacillati</taxon>
        <taxon>Bacillota</taxon>
        <taxon>Tissierellia</taxon>
        <taxon>Tissierellales</taxon>
        <taxon>Peptoniphilaceae</taxon>
        <taxon>Peptoniphilus</taxon>
    </lineage>
</organism>
<dbReference type="EMBL" id="JAUSTN010000001">
    <property type="protein sequence ID" value="MDQ0274116.1"/>
    <property type="molecule type" value="Genomic_DNA"/>
</dbReference>
<comment type="subunit">
    <text evidence="6">Homodimer.</text>
</comment>
<sequence>MYLKSLYIQGFKSFADKTKIEFNKKITGVVGPNGSGKSNISDAIMWVLGETSVKTLRGRKMEDVIFSGTNKRKPLGFAEVTIVFNNEDRALNIDFNEVSVTRKMYRSLESEYLINSSKVRLKDIKELFMDTGIGKDGYSLIGQGKIESILSTKPQDRRAIFEEASGISKYKSKKLEAENKLKRTEDNIIRLSDIISEIASQEENLKIESEKAKLYNYYFEKLKILDLNISKRDLKRLLNYLEGKKNDIKNYEKQTKSFRESLGKSLVKENEFKNQIQTINEIIEEKNSTNLENTRQVESLTGNIKLLKERNRALNNSILSANNNIDEIKSENSKYEQSINLSKEIIDKEIIKFKELNNRIQDIDKNINDLEKKYSISNESEKSLEENRINLLTEITSITRDIDNLGMLIDEKNLRIDGLNGNIDKLETNIKEILNSLDDYKEKLSSNKSLFKKLEEEKNKNEGNFNNINLNLDAISKKSNELKNEYESDILKKKTLINIIENFDGYSKSVKQFMNFTKKRNLFSNSLIGPVGENLSLKKEYEIAISVALGGNIQNIIVKDEKSVKNMIDLLNEESLGRVTFMPIDRIKSYSNNFDLSPFKNSGILGFADQLITTKKDLQEIFKFLLGKIVIAKDYKSALNFSNEVNKSYRVVTLNGESLNIGGSITGGSSKNNSSLLFRTNELKRINLKIENLINEIKEGEINIKDLSDSASKLSLKISKAEEDLQEISNNNQKYENTILNLKNIYENTKYNCERYEQEFNELIDSIKNDKDKIESLKKVREVKNKELNEINEDLKDYRSSQDSHNSEINKIKDLKANLSIEVNEINLNIKINKEKIINFEDLIKSGELKLNSLNENIFTYNESICENENKIKDLNLELASSSKKTNCDVKELQKAKEDLKALEIQLNDLKNSNDIVKENIFENEKKLIGINNDIERAKNEYEDICLRVKENYEVDIKDFGEVQIDSVQKAREDIKDLKIKIKDLGNVNLSAIEEYEDVSKRLEFNIKQRDDLLDSKKELKKIISQLEESMSKIFKNSFTLITKNFDDIFKILFKGGHAELIIEDEEDSLNSGIEIKAQPPGKRFQSLSLLSGGERALTAVALLFALLKVRPAPFCILDEIDAALDDSNIKRYCEYLMTLDDIQFILITHRKISMQICDILYGVTMEELGVSKIISTALKG</sequence>
<keyword evidence="1 6" id="KW-0963">Cytoplasm</keyword>
<dbReference type="InterPro" id="IPR024704">
    <property type="entry name" value="SMC"/>
</dbReference>
<dbReference type="InterPro" id="IPR011890">
    <property type="entry name" value="SMC_prok"/>
</dbReference>
<evidence type="ECO:0000256" key="6">
    <source>
        <dbReference type="HAMAP-Rule" id="MF_01894"/>
    </source>
</evidence>
<evidence type="ECO:0000313" key="9">
    <source>
        <dbReference type="Proteomes" id="UP001236559"/>
    </source>
</evidence>
<dbReference type="Proteomes" id="UP001236559">
    <property type="component" value="Unassembled WGS sequence"/>
</dbReference>
<dbReference type="HAMAP" id="MF_01894">
    <property type="entry name" value="Smc_prok"/>
    <property type="match status" value="1"/>
</dbReference>
<dbReference type="RefSeq" id="WP_023056396.1">
    <property type="nucleotide sequence ID" value="NZ_JAUSTN010000001.1"/>
</dbReference>
<evidence type="ECO:0000256" key="2">
    <source>
        <dbReference type="ARBA" id="ARBA00022741"/>
    </source>
</evidence>
<dbReference type="InterPro" id="IPR010935">
    <property type="entry name" value="SMC_hinge"/>
</dbReference>
<dbReference type="InterPro" id="IPR036277">
    <property type="entry name" value="SMC_hinge_sf"/>
</dbReference>
<feature type="coiled-coil region" evidence="6">
    <location>
        <begin position="297"/>
        <end position="485"/>
    </location>
</feature>
<dbReference type="SUPFAM" id="SSF52540">
    <property type="entry name" value="P-loop containing nucleoside triphosphate hydrolases"/>
    <property type="match status" value="2"/>
</dbReference>
<keyword evidence="4 6" id="KW-0175">Coiled coil</keyword>
<feature type="domain" description="SMC hinge" evidence="7">
    <location>
        <begin position="525"/>
        <end position="642"/>
    </location>
</feature>
<keyword evidence="5 6" id="KW-0238">DNA-binding</keyword>
<keyword evidence="3 6" id="KW-0067">ATP-binding</keyword>
<dbReference type="Gene3D" id="3.40.50.300">
    <property type="entry name" value="P-loop containing nucleotide triphosphate hydrolases"/>
    <property type="match status" value="2"/>
</dbReference>
<evidence type="ECO:0000313" key="8">
    <source>
        <dbReference type="EMBL" id="MDQ0274116.1"/>
    </source>
</evidence>
<dbReference type="Pfam" id="PF02463">
    <property type="entry name" value="SMC_N"/>
    <property type="match status" value="1"/>
</dbReference>
<feature type="coiled-coil region" evidence="6">
    <location>
        <begin position="968"/>
        <end position="1037"/>
    </location>
</feature>
<dbReference type="Gene3D" id="1.20.1060.20">
    <property type="match status" value="1"/>
</dbReference>
<evidence type="ECO:0000256" key="5">
    <source>
        <dbReference type="ARBA" id="ARBA00023125"/>
    </source>
</evidence>
<comment type="subcellular location">
    <subcellularLocation>
        <location evidence="6">Cytoplasm</location>
    </subcellularLocation>
</comment>